<gene>
    <name evidence="8" type="primary">penE</name>
    <name evidence="8" type="ORF">SPHI_01500</name>
</gene>
<dbReference type="FunFam" id="3.50.50.60:FF:000341">
    <property type="entry name" value="Baeyer-Villiger monooxygenase"/>
    <property type="match status" value="1"/>
</dbReference>
<dbReference type="GO" id="GO:0102285">
    <property type="term" value="F:1-deoxy-11-oxopentalenate oxygenase activity"/>
    <property type="evidence" value="ECO:0007669"/>
    <property type="project" value="UniProtKB-EC"/>
</dbReference>
<dbReference type="Gene3D" id="3.50.50.60">
    <property type="entry name" value="FAD/NAD(P)-binding domain"/>
    <property type="match status" value="2"/>
</dbReference>
<keyword evidence="7" id="KW-0503">Monooxygenase</keyword>
<keyword evidence="9" id="KW-1185">Reference proteome</keyword>
<keyword evidence="6 8" id="KW-0560">Oxidoreductase</keyword>
<dbReference type="PANTHER" id="PTHR43098">
    <property type="entry name" value="L-ORNITHINE N(5)-MONOOXYGENASE-RELATED"/>
    <property type="match status" value="1"/>
</dbReference>
<evidence type="ECO:0000256" key="4">
    <source>
        <dbReference type="ARBA" id="ARBA00022827"/>
    </source>
</evidence>
<dbReference type="InterPro" id="IPR036188">
    <property type="entry name" value="FAD/NAD-bd_sf"/>
</dbReference>
<organism evidence="8 9">
    <name type="scientific">Sphingomonas jeddahensis</name>
    <dbReference type="NCBI Taxonomy" id="1915074"/>
    <lineage>
        <taxon>Bacteria</taxon>
        <taxon>Pseudomonadati</taxon>
        <taxon>Pseudomonadota</taxon>
        <taxon>Alphaproteobacteria</taxon>
        <taxon>Sphingomonadales</taxon>
        <taxon>Sphingomonadaceae</taxon>
        <taxon>Sphingomonas</taxon>
    </lineage>
</organism>
<evidence type="ECO:0000256" key="3">
    <source>
        <dbReference type="ARBA" id="ARBA00022630"/>
    </source>
</evidence>
<evidence type="ECO:0000313" key="8">
    <source>
        <dbReference type="EMBL" id="ONF97520.1"/>
    </source>
</evidence>
<comment type="similarity">
    <text evidence="2">Belongs to the FAD-binding monooxygenase family.</text>
</comment>
<dbReference type="Proteomes" id="UP000188729">
    <property type="component" value="Unassembled WGS sequence"/>
</dbReference>
<protein>
    <submittedName>
        <fullName evidence="8">Pentalenolactone D synthase</fullName>
        <ecNumber evidence="8">1.14.13.170</ecNumber>
    </submittedName>
</protein>
<dbReference type="RefSeq" id="WP_076742978.1">
    <property type="nucleotide sequence ID" value="NZ_MPSB01000001.1"/>
</dbReference>
<reference evidence="8 9" key="1">
    <citation type="submission" date="2016-11" db="EMBL/GenBank/DDBJ databases">
        <title>Genome sequence of Sphingomonas jeddahensis G39.</title>
        <authorList>
            <person name="Poehlein A."/>
            <person name="Wuebbeler J.H."/>
            <person name="Steinbuechel A."/>
            <person name="Daniel R."/>
        </authorList>
    </citation>
    <scope>NUCLEOTIDE SEQUENCE [LARGE SCALE GENOMIC DNA]</scope>
    <source>
        <strain evidence="8 9">G39</strain>
    </source>
</reference>
<dbReference type="AlphaFoldDB" id="A0A1V2EY38"/>
<evidence type="ECO:0000256" key="5">
    <source>
        <dbReference type="ARBA" id="ARBA00022857"/>
    </source>
</evidence>
<keyword evidence="5" id="KW-0521">NADP</keyword>
<dbReference type="EMBL" id="MPSB01000001">
    <property type="protein sequence ID" value="ONF97520.1"/>
    <property type="molecule type" value="Genomic_DNA"/>
</dbReference>
<comment type="caution">
    <text evidence="8">The sequence shown here is derived from an EMBL/GenBank/DDBJ whole genome shotgun (WGS) entry which is preliminary data.</text>
</comment>
<keyword evidence="3" id="KW-0285">Flavoprotein</keyword>
<dbReference type="SUPFAM" id="SSF51905">
    <property type="entry name" value="FAD/NAD(P)-binding domain"/>
    <property type="match status" value="1"/>
</dbReference>
<evidence type="ECO:0000256" key="7">
    <source>
        <dbReference type="ARBA" id="ARBA00023033"/>
    </source>
</evidence>
<evidence type="ECO:0000256" key="6">
    <source>
        <dbReference type="ARBA" id="ARBA00023002"/>
    </source>
</evidence>
<dbReference type="Pfam" id="PF13738">
    <property type="entry name" value="Pyr_redox_3"/>
    <property type="match status" value="1"/>
</dbReference>
<sequence length="606" mass="67665">MTLESQAIHDAPDAKLAFDPQALKAKYLAERDKRLRTDANEQYVEMAGKFAHYLEDPYIEAPIDRGPLTDEKEVVVIGGGFGGLLAGAKLREAGIEDVRLIEKGGEFGGTWYWNRYPGAACDIESYVYLPLLEETGFVPERKYSQGPEIRAYSRRIAERFDLYRDVLFQTEVTDMAWDEETRRWTVFTNRGDAIRARFVVMANGPLHRPKLPGIPGIEEFEGHTFHTSRWDYAYTGGDQNGGLDKLGDKVVGIIGTGATAVQCVPHLGAASKQLYVFQRTPSSIDVRGDRPTDSEWAQSLTPGWHQHRMENFNTLVSGGWADEDLVNDGWTDIIRNLGIIARMKALKSGVENPDDLVQLADFQKMESIRARVDDVVQDKATADALKPWYNQFCKRPCFHDDYLATFNRPNVTLVDTNGQGVERITKNGVVVAGKEYKLDCLIFGTGFEVGTSYARRAGYDVRGVGGRTLEEKWVDGGKTLHGMTVNGFPNMFIFSVVQSGFTANYPHALLEQAGHAAHIIGEAMRSQKSRVEPTQEAEEAWTQEILSAVLDRRKFLEECTPGYYNGEGQLSPKAASFSSYGKGPVAFFNTIKAWRDEGCMRGMTLD</sequence>
<dbReference type="EC" id="1.14.13.170" evidence="8"/>
<dbReference type="InterPro" id="IPR050775">
    <property type="entry name" value="FAD-binding_Monooxygenases"/>
</dbReference>
<comment type="cofactor">
    <cofactor evidence="1">
        <name>FAD</name>
        <dbReference type="ChEBI" id="CHEBI:57692"/>
    </cofactor>
</comment>
<dbReference type="OrthoDB" id="312624at2"/>
<evidence type="ECO:0000256" key="2">
    <source>
        <dbReference type="ARBA" id="ARBA00010139"/>
    </source>
</evidence>
<dbReference type="PANTHER" id="PTHR43098:SF4">
    <property type="entry name" value="BLR3857 PROTEIN"/>
    <property type="match status" value="1"/>
</dbReference>
<name>A0A1V2EY38_9SPHN</name>
<keyword evidence="4" id="KW-0274">FAD</keyword>
<accession>A0A1V2EY38</accession>
<proteinExistence type="inferred from homology"/>
<dbReference type="STRING" id="1915074.SPHI_01500"/>
<evidence type="ECO:0000256" key="1">
    <source>
        <dbReference type="ARBA" id="ARBA00001974"/>
    </source>
</evidence>
<evidence type="ECO:0000313" key="9">
    <source>
        <dbReference type="Proteomes" id="UP000188729"/>
    </source>
</evidence>